<comment type="caution">
    <text evidence="6">The sequence shown here is derived from an EMBL/GenBank/DDBJ whole genome shotgun (WGS) entry which is preliminary data.</text>
</comment>
<keyword evidence="2" id="KW-0479">Metal-binding</keyword>
<dbReference type="SMART" id="SM00829">
    <property type="entry name" value="PKS_ER"/>
    <property type="match status" value="1"/>
</dbReference>
<dbReference type="Pfam" id="PF00107">
    <property type="entry name" value="ADH_zinc_N"/>
    <property type="match status" value="1"/>
</dbReference>
<dbReference type="InterPro" id="IPR011032">
    <property type="entry name" value="GroES-like_sf"/>
</dbReference>
<dbReference type="InterPro" id="IPR013149">
    <property type="entry name" value="ADH-like_C"/>
</dbReference>
<dbReference type="InterPro" id="IPR013154">
    <property type="entry name" value="ADH-like_N"/>
</dbReference>
<keyword evidence="7" id="KW-1185">Reference proteome</keyword>
<keyword evidence="4" id="KW-0560">Oxidoreductase</keyword>
<evidence type="ECO:0000256" key="3">
    <source>
        <dbReference type="ARBA" id="ARBA00022833"/>
    </source>
</evidence>
<dbReference type="InterPro" id="IPR020843">
    <property type="entry name" value="ER"/>
</dbReference>
<evidence type="ECO:0000313" key="7">
    <source>
        <dbReference type="Proteomes" id="UP000629365"/>
    </source>
</evidence>
<name>A0ABQ1RGD0_9MICO</name>
<protein>
    <submittedName>
        <fullName evidence="6">Theronine dehydrogenase-like Zn-dependent dehydrogenase</fullName>
    </submittedName>
</protein>
<evidence type="ECO:0000313" key="6">
    <source>
        <dbReference type="EMBL" id="GGD69623.1"/>
    </source>
</evidence>
<proteinExistence type="predicted"/>
<dbReference type="EMBL" id="BMCM01000001">
    <property type="protein sequence ID" value="GGD69623.1"/>
    <property type="molecule type" value="Genomic_DNA"/>
</dbReference>
<accession>A0ABQ1RGD0</accession>
<dbReference type="Gene3D" id="3.90.180.10">
    <property type="entry name" value="Medium-chain alcohol dehydrogenases, catalytic domain"/>
    <property type="match status" value="1"/>
</dbReference>
<dbReference type="SUPFAM" id="SSF50129">
    <property type="entry name" value="GroES-like"/>
    <property type="match status" value="1"/>
</dbReference>
<organism evidence="6 7">
    <name type="scientific">Microbacterium murale</name>
    <dbReference type="NCBI Taxonomy" id="1081040"/>
    <lineage>
        <taxon>Bacteria</taxon>
        <taxon>Bacillati</taxon>
        <taxon>Actinomycetota</taxon>
        <taxon>Actinomycetes</taxon>
        <taxon>Micrococcales</taxon>
        <taxon>Microbacteriaceae</taxon>
        <taxon>Microbacterium</taxon>
    </lineage>
</organism>
<dbReference type="PANTHER" id="PTHR43401">
    <property type="entry name" value="L-THREONINE 3-DEHYDROGENASE"/>
    <property type="match status" value="1"/>
</dbReference>
<comment type="cofactor">
    <cofactor evidence="1">
        <name>Zn(2+)</name>
        <dbReference type="ChEBI" id="CHEBI:29105"/>
    </cofactor>
</comment>
<evidence type="ECO:0000256" key="4">
    <source>
        <dbReference type="ARBA" id="ARBA00023002"/>
    </source>
</evidence>
<dbReference type="Gene3D" id="3.40.50.720">
    <property type="entry name" value="NAD(P)-binding Rossmann-like Domain"/>
    <property type="match status" value="1"/>
</dbReference>
<dbReference type="SUPFAM" id="SSF51735">
    <property type="entry name" value="NAD(P)-binding Rossmann-fold domains"/>
    <property type="match status" value="1"/>
</dbReference>
<evidence type="ECO:0000256" key="2">
    <source>
        <dbReference type="ARBA" id="ARBA00022723"/>
    </source>
</evidence>
<feature type="domain" description="Enoyl reductase (ER)" evidence="5">
    <location>
        <begin position="17"/>
        <end position="344"/>
    </location>
</feature>
<keyword evidence="3" id="KW-0862">Zinc</keyword>
<gene>
    <name evidence="6" type="ORF">GCM10007269_10930</name>
</gene>
<dbReference type="InterPro" id="IPR050129">
    <property type="entry name" value="Zn_alcohol_dh"/>
</dbReference>
<evidence type="ECO:0000259" key="5">
    <source>
        <dbReference type="SMART" id="SM00829"/>
    </source>
</evidence>
<dbReference type="PANTHER" id="PTHR43401:SF2">
    <property type="entry name" value="L-THREONINE 3-DEHYDROGENASE"/>
    <property type="match status" value="1"/>
</dbReference>
<evidence type="ECO:0000256" key="1">
    <source>
        <dbReference type="ARBA" id="ARBA00001947"/>
    </source>
</evidence>
<sequence>MVENARTITGIVLTEPGVVQLVDAVAPVPAAGEALLRMRFGGVCGSDLASYRGISAYVSYPRTLGHEFSAEVVEVGPNDHGIAPGMLVTALPYFNCGVCYPCRRGRINACTENQTMGVQREGAFSELFTMPIDRIYDGSGIDPRALALIEPFSISYHGVGRIPLGAEDRVLVFGAGAIGILAAVSAKSRGAQVYVTDISAVKVEAAVRDFGLDGGFVNDSSESLRANIERITGGDGFDATVEAVGLPAAFLACVEAASSGGHVVVIGVSKSSADFNATELQRKELTVVGSRAATRSDFDATMALVRDGHVDLGPLITREFSAEAMPQALENLDRNSGEITKLLIRF</sequence>
<reference evidence="7" key="1">
    <citation type="journal article" date="2019" name="Int. J. Syst. Evol. Microbiol.">
        <title>The Global Catalogue of Microorganisms (GCM) 10K type strain sequencing project: providing services to taxonomists for standard genome sequencing and annotation.</title>
        <authorList>
            <consortium name="The Broad Institute Genomics Platform"/>
            <consortium name="The Broad Institute Genome Sequencing Center for Infectious Disease"/>
            <person name="Wu L."/>
            <person name="Ma J."/>
        </authorList>
    </citation>
    <scope>NUCLEOTIDE SEQUENCE [LARGE SCALE GENOMIC DNA]</scope>
    <source>
        <strain evidence="7">CCM 7640</strain>
    </source>
</reference>
<dbReference type="RefSeq" id="WP_188435511.1">
    <property type="nucleotide sequence ID" value="NZ_BMCM01000001.1"/>
</dbReference>
<dbReference type="InterPro" id="IPR036291">
    <property type="entry name" value="NAD(P)-bd_dom_sf"/>
</dbReference>
<dbReference type="Proteomes" id="UP000629365">
    <property type="component" value="Unassembled WGS sequence"/>
</dbReference>
<dbReference type="Pfam" id="PF08240">
    <property type="entry name" value="ADH_N"/>
    <property type="match status" value="1"/>
</dbReference>